<organism evidence="2 3">
    <name type="scientific">Epidermidibacterium keratini</name>
    <dbReference type="NCBI Taxonomy" id="1891644"/>
    <lineage>
        <taxon>Bacteria</taxon>
        <taxon>Bacillati</taxon>
        <taxon>Actinomycetota</taxon>
        <taxon>Actinomycetes</taxon>
        <taxon>Sporichthyales</taxon>
        <taxon>Sporichthyaceae</taxon>
        <taxon>Epidermidibacterium</taxon>
    </lineage>
</organism>
<dbReference type="AlphaFoldDB" id="A0A7L4YMH5"/>
<keyword evidence="3" id="KW-1185">Reference proteome</keyword>
<dbReference type="InParanoid" id="A0A7L4YMH5"/>
<evidence type="ECO:0000313" key="3">
    <source>
        <dbReference type="Proteomes" id="UP000463857"/>
    </source>
</evidence>
<name>A0A7L4YMH5_9ACTN</name>
<dbReference type="InterPro" id="IPR017520">
    <property type="entry name" value="CHP03086"/>
</dbReference>
<accession>A0A7L4YMH5</accession>
<dbReference type="SUPFAM" id="SSF109854">
    <property type="entry name" value="DinB/YfiT-like putative metalloenzymes"/>
    <property type="match status" value="1"/>
</dbReference>
<proteinExistence type="predicted"/>
<feature type="domain" description="Mycothiol-dependent maleylpyruvate isomerase metal-binding" evidence="1">
    <location>
        <begin position="13"/>
        <end position="126"/>
    </location>
</feature>
<gene>
    <name evidence="2" type="ORF">EK0264_07200</name>
</gene>
<evidence type="ECO:0000259" key="1">
    <source>
        <dbReference type="Pfam" id="PF11716"/>
    </source>
</evidence>
<dbReference type="OrthoDB" id="5185819at2"/>
<dbReference type="GO" id="GO:0046872">
    <property type="term" value="F:metal ion binding"/>
    <property type="evidence" value="ECO:0007669"/>
    <property type="project" value="InterPro"/>
</dbReference>
<dbReference type="NCBIfam" id="TIGR03086">
    <property type="entry name" value="TIGR03086 family metal-binding protein"/>
    <property type="match status" value="1"/>
</dbReference>
<dbReference type="InterPro" id="IPR024344">
    <property type="entry name" value="MDMPI_metal-binding"/>
</dbReference>
<reference evidence="2 3" key="1">
    <citation type="journal article" date="2018" name="Int. J. Syst. Evol. Microbiol.">
        <title>Epidermidibacterium keratini gen. nov., sp. nov., a member of the family Sporichthyaceae, isolated from keratin epidermis.</title>
        <authorList>
            <person name="Lee D.G."/>
            <person name="Trujillo M.E."/>
            <person name="Kang S."/>
            <person name="Nam J.J."/>
            <person name="Kim Y.J."/>
        </authorList>
    </citation>
    <scope>NUCLEOTIDE SEQUENCE [LARGE SCALE GENOMIC DNA]</scope>
    <source>
        <strain evidence="2 3">EPI-7</strain>
    </source>
</reference>
<dbReference type="Pfam" id="PF11716">
    <property type="entry name" value="MDMPI_N"/>
    <property type="match status" value="1"/>
</dbReference>
<evidence type="ECO:0000313" key="2">
    <source>
        <dbReference type="EMBL" id="QHC00083.1"/>
    </source>
</evidence>
<protein>
    <submittedName>
        <fullName evidence="2">TIGR03086 family protein</fullName>
    </submittedName>
</protein>
<dbReference type="RefSeq" id="WP_159544212.1">
    <property type="nucleotide sequence ID" value="NZ_CP047156.1"/>
</dbReference>
<dbReference type="Proteomes" id="UP000463857">
    <property type="component" value="Chromosome"/>
</dbReference>
<dbReference type="InterPro" id="IPR034660">
    <property type="entry name" value="DinB/YfiT-like"/>
</dbReference>
<dbReference type="EMBL" id="CP047156">
    <property type="protein sequence ID" value="QHC00083.1"/>
    <property type="molecule type" value="Genomic_DNA"/>
</dbReference>
<sequence length="190" mass="20339">MTTQTQQQMSAVLDQLAGVLDGIDDTSKPTPCTEYDVAALRAHTVGWLTAFTDGFEAADGQCSNPDAARVNGTGGDQVRQLADRLDQALSAGAAQRPLRIGDAEMPGDMSLQMMLWEYQMHGWDLARATGQQWSPPQDGVLASLEFAPAMLTEDYQGEGKSFGPRVEVPADAPAIDRLAGLSGRDPKWSA</sequence>
<dbReference type="NCBIfam" id="TIGR03083">
    <property type="entry name" value="maleylpyruvate isomerase family mycothiol-dependent enzyme"/>
    <property type="match status" value="1"/>
</dbReference>
<dbReference type="InterPro" id="IPR017517">
    <property type="entry name" value="Maleyloyr_isom"/>
</dbReference>
<dbReference type="KEGG" id="eke:EK0264_07200"/>
<dbReference type="Gene3D" id="1.20.120.450">
    <property type="entry name" value="dinb family like domain"/>
    <property type="match status" value="1"/>
</dbReference>